<sequence length="295" mass="32651">MKDGAWPKHVPQRARIAVREQPLFRPSPASYTGVMALVQNSTIEALLNRRSIRAFQPDPIGDDVVETLETVAQHAASSQYLNDWSVIRIKDQTLKDRMAAIGRQPYIATAPLLYLFVADEHRNALIAESKGVSTDPDAYGLAASYRFTQAQNDAVLALHAMETAAYSLGLGCVILGSLLNDVDGLIDALHLPRYTYPVLGLAIGKPAQSPALKPRMPRELQFFDDAYPTDDEANAAIRERIADFDATVHEYYDLRNADRPVDAFSDQIAKLAAQQMDEAHQVLPHAEAQGFRLNR</sequence>
<evidence type="ECO:0000256" key="4">
    <source>
        <dbReference type="ARBA" id="ARBA00023002"/>
    </source>
</evidence>
<feature type="domain" description="Nitroreductase" evidence="6">
    <location>
        <begin position="47"/>
        <end position="205"/>
    </location>
</feature>
<dbReference type="InterPro" id="IPR029479">
    <property type="entry name" value="Nitroreductase"/>
</dbReference>
<organism evidence="7 8">
    <name type="scientific">Bifidobacterium moraviense</name>
    <dbReference type="NCBI Taxonomy" id="2675323"/>
    <lineage>
        <taxon>Bacteria</taxon>
        <taxon>Bacillati</taxon>
        <taxon>Actinomycetota</taxon>
        <taxon>Actinomycetes</taxon>
        <taxon>Bifidobacteriales</taxon>
        <taxon>Bifidobacteriaceae</taxon>
        <taxon>Bifidobacterium</taxon>
    </lineage>
</organism>
<dbReference type="InterPro" id="IPR016446">
    <property type="entry name" value="Flavin_OxRdtase_Frp"/>
</dbReference>
<dbReference type="GO" id="GO:0016491">
    <property type="term" value="F:oxidoreductase activity"/>
    <property type="evidence" value="ECO:0007669"/>
    <property type="project" value="UniProtKB-UniRule"/>
</dbReference>
<keyword evidence="2 5" id="KW-0285">Flavoprotein</keyword>
<dbReference type="AlphaFoldDB" id="A0A7Y0I0A0"/>
<reference evidence="7 8" key="1">
    <citation type="submission" date="2020-02" db="EMBL/GenBank/DDBJ databases">
        <title>Characterization of phylogenetic diversity of novel bifidobacterial species isolated in Czech ZOOs.</title>
        <authorList>
            <person name="Lugli G.A."/>
            <person name="Vera N.B."/>
            <person name="Ventura M."/>
        </authorList>
    </citation>
    <scope>NUCLEOTIDE SEQUENCE [LARGE SCALE GENOMIC DNA]</scope>
    <source>
        <strain evidence="7 8">DSM 109958</strain>
    </source>
</reference>
<keyword evidence="8" id="KW-1185">Reference proteome</keyword>
<dbReference type="PANTHER" id="PTHR43425">
    <property type="entry name" value="OXYGEN-INSENSITIVE NADPH NITROREDUCTASE"/>
    <property type="match status" value="1"/>
</dbReference>
<evidence type="ECO:0000256" key="5">
    <source>
        <dbReference type="PIRNR" id="PIRNR005426"/>
    </source>
</evidence>
<dbReference type="PIRSF" id="PIRSF005426">
    <property type="entry name" value="Frp"/>
    <property type="match status" value="1"/>
</dbReference>
<dbReference type="Gene3D" id="3.40.109.10">
    <property type="entry name" value="NADH Oxidase"/>
    <property type="match status" value="1"/>
</dbReference>
<keyword evidence="5" id="KW-0521">NADP</keyword>
<keyword evidence="4 5" id="KW-0560">Oxidoreductase</keyword>
<comment type="caution">
    <text evidence="7">The sequence shown here is derived from an EMBL/GenBank/DDBJ whole genome shotgun (WGS) entry which is preliminary data.</text>
</comment>
<evidence type="ECO:0000259" key="6">
    <source>
        <dbReference type="Pfam" id="PF00881"/>
    </source>
</evidence>
<evidence type="ECO:0000256" key="2">
    <source>
        <dbReference type="ARBA" id="ARBA00022630"/>
    </source>
</evidence>
<evidence type="ECO:0000256" key="3">
    <source>
        <dbReference type="ARBA" id="ARBA00022643"/>
    </source>
</evidence>
<dbReference type="Proteomes" id="UP000588277">
    <property type="component" value="Unassembled WGS sequence"/>
</dbReference>
<dbReference type="PANTHER" id="PTHR43425:SF2">
    <property type="entry name" value="OXYGEN-INSENSITIVE NADPH NITROREDUCTASE"/>
    <property type="match status" value="1"/>
</dbReference>
<evidence type="ECO:0000313" key="8">
    <source>
        <dbReference type="Proteomes" id="UP000588277"/>
    </source>
</evidence>
<gene>
    <name evidence="7" type="ORF">G1C96_1673</name>
</gene>
<keyword evidence="3 5" id="KW-0288">FMN</keyword>
<evidence type="ECO:0000256" key="1">
    <source>
        <dbReference type="ARBA" id="ARBA00008366"/>
    </source>
</evidence>
<name>A0A7Y0I0A0_9BIFI</name>
<dbReference type="EMBL" id="JAAIIH010000015">
    <property type="protein sequence ID" value="NMN01090.1"/>
    <property type="molecule type" value="Genomic_DNA"/>
</dbReference>
<dbReference type="Pfam" id="PF00881">
    <property type="entry name" value="Nitroreductase"/>
    <property type="match status" value="1"/>
</dbReference>
<proteinExistence type="inferred from homology"/>
<protein>
    <submittedName>
        <fullName evidence="7">NADPH-dependent oxidoreductase</fullName>
    </submittedName>
</protein>
<dbReference type="InterPro" id="IPR000415">
    <property type="entry name" value="Nitroreductase-like"/>
</dbReference>
<accession>A0A7Y0I0A0</accession>
<comment type="similarity">
    <text evidence="1 5">Belongs to the flavin oxidoreductase frp family.</text>
</comment>
<dbReference type="SUPFAM" id="SSF55469">
    <property type="entry name" value="FMN-dependent nitroreductase-like"/>
    <property type="match status" value="1"/>
</dbReference>
<evidence type="ECO:0000313" key="7">
    <source>
        <dbReference type="EMBL" id="NMN01090.1"/>
    </source>
</evidence>